<dbReference type="CDD" id="cd12148">
    <property type="entry name" value="fungal_TF_MHR"/>
    <property type="match status" value="1"/>
</dbReference>
<feature type="region of interest" description="Disordered" evidence="7">
    <location>
        <begin position="1"/>
        <end position="20"/>
    </location>
</feature>
<dbReference type="GO" id="GO:0005634">
    <property type="term" value="C:nucleus"/>
    <property type="evidence" value="ECO:0007669"/>
    <property type="project" value="TreeGrafter"/>
</dbReference>
<dbReference type="Gene3D" id="3.40.50.720">
    <property type="entry name" value="NAD(P)-binding Rossmann-like Domain"/>
    <property type="match status" value="1"/>
</dbReference>
<dbReference type="HOGENOM" id="CLU_278628_0_0_1"/>
<evidence type="ECO:0000256" key="5">
    <source>
        <dbReference type="ARBA" id="ARBA00023163"/>
    </source>
</evidence>
<keyword evidence="5" id="KW-0804">Transcription</keyword>
<keyword evidence="3" id="KW-0805">Transcription regulation</keyword>
<dbReference type="SUPFAM" id="SSF51735">
    <property type="entry name" value="NAD(P)-binding Rossmann-fold domains"/>
    <property type="match status" value="1"/>
</dbReference>
<dbReference type="GO" id="GO:0008270">
    <property type="term" value="F:zinc ion binding"/>
    <property type="evidence" value="ECO:0007669"/>
    <property type="project" value="InterPro"/>
</dbReference>
<dbReference type="PANTHER" id="PTHR31944">
    <property type="entry name" value="HEME-RESPONSIVE ZINC FINGER TRANSCRIPTION FACTOR HAP1"/>
    <property type="match status" value="1"/>
</dbReference>
<dbReference type="SMART" id="SM00066">
    <property type="entry name" value="GAL4"/>
    <property type="match status" value="1"/>
</dbReference>
<dbReference type="InterPro" id="IPR002225">
    <property type="entry name" value="3Beta_OHSteriod_DH/Estase"/>
</dbReference>
<sequence length="1134" mass="127376">MEPSAQQSGPIKHKRNRTAQSCVQCRQRKVRCDRGYPCAPCLRSKSSLECSYDKRNPPQGNSSSKNSSILEHRAGRPTRQETHLSSSYNNRINENAAAVTIQPGAAAQSQRLIEDLQEQVQQLKEAVSGSVYATQNSSPSGLPVGANKIEEQPIKAPTSHLRNTWDKTKIYGPNNWIHTAGQFQVLGEFISSDVSLSAQFCDKTELVNLLKECLSLKKLYKKHSFDDDAPLPTDISSTFPQKFTCDELVQCYLKTLEPIYRILHVPSFMTEYEIFWKEARSVPKHFKMKMALVLAIGSAFHAIQNDWTYYENTVQNWVRAAQLWLAGASNHANLTNDGLQIGCLLILSRCTCPATLPTWISTASLLQMGMMMGLHRDSSLFPSLNPFQAEMRNRLWTTIIELSIQALLDSGVPLPLSLAEFDSRNPCNINDQDISPGSKEATRPKDGHIFTDSSIQILLSKSISTRLEIARLLNDPQRKNLTFEKAMRLGQELRTACREISAFFQRNTPTSQRQESGKMEFHRKFLDMYLHRYILFLYRPFMIEARKDPRYYLARKMCVESCLIIASHSEDGAIDPSTKMSDYLPRLTRVGSGTFKGPFCMDVIAILSLELVIQVEEENSIRISGLPMMATVDPLGEMNKANRAPLIRCLERIKAHLEQIIVSGRVSLKRYGFLVGALSLVRAIDCGLPIRQTIFEDITATLRKYYSYLSEHPSDQPRQEPVGEMAVDSGDMPELSTFFPTDDWLHLWKSIFFLFYFANHLLRATLMTLPDVLITGGCGFVGAAIARAITEKHPECRTTIIDINAPGPIHQVPSQAHFVKVDITSRAEVEEAIHQIRPTIVIHTAGIVPGLAERFGRRMQSMVWKINVEGTRVMLDVSKRLGVKAFVFTSSCCVLIDDMRLPYRNVTEEWPTSQNSLIYGESKAAAEELVLQASCAEMATCSLRPSVLTGPGDYQLLPAIHACIAKGETPWVVGNGQNYWDITLVQNVADAHVLAAENLVSTRTAEGEAFFIQNNEPITFRDFCLAIWRDFGHIPPFTVHIPESLAWLAGLVAECYTWFTGTPTTLSRGSVNDACHMRYASGEKARRILGYEARLGLEEGIRLSCEDYARRLRIKLPDAPGFRNRQGAEMKKSL</sequence>
<dbReference type="InterPro" id="IPR036864">
    <property type="entry name" value="Zn2-C6_fun-type_DNA-bd_sf"/>
</dbReference>
<protein>
    <submittedName>
        <fullName evidence="9">C6 transcription factor, putative</fullName>
    </submittedName>
</protein>
<evidence type="ECO:0000256" key="1">
    <source>
        <dbReference type="ARBA" id="ARBA00022723"/>
    </source>
</evidence>
<keyword evidence="6" id="KW-0539">Nucleus</keyword>
<gene>
    <name evidence="9" type="ORF">PMAA_057800</name>
</gene>
<evidence type="ECO:0000256" key="3">
    <source>
        <dbReference type="ARBA" id="ARBA00023015"/>
    </source>
</evidence>
<feature type="compositionally biased region" description="Basic and acidic residues" evidence="7">
    <location>
        <begin position="70"/>
        <end position="82"/>
    </location>
</feature>
<evidence type="ECO:0000256" key="2">
    <source>
        <dbReference type="ARBA" id="ARBA00022833"/>
    </source>
</evidence>
<evidence type="ECO:0000256" key="4">
    <source>
        <dbReference type="ARBA" id="ARBA00023125"/>
    </source>
</evidence>
<organism evidence="9 10">
    <name type="scientific">Talaromyces marneffei (strain ATCC 18224 / CBS 334.59 / QM 7333)</name>
    <name type="common">Penicillium marneffei</name>
    <dbReference type="NCBI Taxonomy" id="441960"/>
    <lineage>
        <taxon>Eukaryota</taxon>
        <taxon>Fungi</taxon>
        <taxon>Dikarya</taxon>
        <taxon>Ascomycota</taxon>
        <taxon>Pezizomycotina</taxon>
        <taxon>Eurotiomycetes</taxon>
        <taxon>Eurotiomycetidae</taxon>
        <taxon>Eurotiales</taxon>
        <taxon>Trichocomaceae</taxon>
        <taxon>Talaromyces</taxon>
        <taxon>Talaromyces sect. Talaromyces</taxon>
    </lineage>
</organism>
<dbReference type="Proteomes" id="UP000001294">
    <property type="component" value="Unassembled WGS sequence"/>
</dbReference>
<dbReference type="PhylomeDB" id="B6QLM0"/>
<keyword evidence="4" id="KW-0238">DNA-binding</keyword>
<dbReference type="PANTHER" id="PTHR31944:SF129">
    <property type="entry name" value="ASPYRIDONES CLUSTER REGULATOR APDR-RELATED"/>
    <property type="match status" value="1"/>
</dbReference>
<dbReference type="Pfam" id="PF00172">
    <property type="entry name" value="Zn_clus"/>
    <property type="match status" value="1"/>
</dbReference>
<dbReference type="Pfam" id="PF01073">
    <property type="entry name" value="3Beta_HSD"/>
    <property type="match status" value="1"/>
</dbReference>
<dbReference type="GO" id="GO:0016616">
    <property type="term" value="F:oxidoreductase activity, acting on the CH-OH group of donors, NAD or NADP as acceptor"/>
    <property type="evidence" value="ECO:0007669"/>
    <property type="project" value="InterPro"/>
</dbReference>
<dbReference type="OrthoDB" id="10058185at2759"/>
<feature type="compositionally biased region" description="Polar residues" evidence="7">
    <location>
        <begin position="58"/>
        <end position="69"/>
    </location>
</feature>
<dbReference type="PROSITE" id="PS00463">
    <property type="entry name" value="ZN2_CY6_FUNGAL_1"/>
    <property type="match status" value="1"/>
</dbReference>
<feature type="region of interest" description="Disordered" evidence="7">
    <location>
        <begin position="49"/>
        <end position="85"/>
    </location>
</feature>
<dbReference type="AlphaFoldDB" id="B6QLM0"/>
<dbReference type="GO" id="GO:0001228">
    <property type="term" value="F:DNA-binding transcription activator activity, RNA polymerase II-specific"/>
    <property type="evidence" value="ECO:0007669"/>
    <property type="project" value="TreeGrafter"/>
</dbReference>
<dbReference type="GO" id="GO:0000978">
    <property type="term" value="F:RNA polymerase II cis-regulatory region sequence-specific DNA binding"/>
    <property type="evidence" value="ECO:0007669"/>
    <property type="project" value="TreeGrafter"/>
</dbReference>
<dbReference type="Gene3D" id="4.10.240.10">
    <property type="entry name" value="Zn(2)-C6 fungal-type DNA-binding domain"/>
    <property type="match status" value="1"/>
</dbReference>
<dbReference type="STRING" id="441960.B6QLM0"/>
<evidence type="ECO:0000256" key="6">
    <source>
        <dbReference type="ARBA" id="ARBA00023242"/>
    </source>
</evidence>
<evidence type="ECO:0000256" key="7">
    <source>
        <dbReference type="SAM" id="MobiDB-lite"/>
    </source>
</evidence>
<dbReference type="CDD" id="cd00067">
    <property type="entry name" value="GAL4"/>
    <property type="match status" value="1"/>
</dbReference>
<dbReference type="VEuPathDB" id="FungiDB:PMAA_057800"/>
<dbReference type="InterPro" id="IPR007219">
    <property type="entry name" value="XnlR_reg_dom"/>
</dbReference>
<dbReference type="PROSITE" id="PS50048">
    <property type="entry name" value="ZN2_CY6_FUNGAL_2"/>
    <property type="match status" value="1"/>
</dbReference>
<dbReference type="InterPro" id="IPR036291">
    <property type="entry name" value="NAD(P)-bd_dom_sf"/>
</dbReference>
<name>B6QLM0_TALMQ</name>
<dbReference type="GO" id="GO:0006694">
    <property type="term" value="P:steroid biosynthetic process"/>
    <property type="evidence" value="ECO:0007669"/>
    <property type="project" value="InterPro"/>
</dbReference>
<keyword evidence="1" id="KW-0479">Metal-binding</keyword>
<keyword evidence="2" id="KW-0862">Zinc</keyword>
<dbReference type="Pfam" id="PF04082">
    <property type="entry name" value="Fungal_trans"/>
    <property type="match status" value="1"/>
</dbReference>
<dbReference type="GO" id="GO:0006351">
    <property type="term" value="P:DNA-templated transcription"/>
    <property type="evidence" value="ECO:0007669"/>
    <property type="project" value="InterPro"/>
</dbReference>
<dbReference type="InterPro" id="IPR001138">
    <property type="entry name" value="Zn2Cys6_DnaBD"/>
</dbReference>
<feature type="domain" description="Zn(2)-C6 fungal-type" evidence="8">
    <location>
        <begin position="21"/>
        <end position="52"/>
    </location>
</feature>
<evidence type="ECO:0000259" key="8">
    <source>
        <dbReference type="PROSITE" id="PS50048"/>
    </source>
</evidence>
<accession>B6QLM0</accession>
<dbReference type="SUPFAM" id="SSF57701">
    <property type="entry name" value="Zn2/Cys6 DNA-binding domain"/>
    <property type="match status" value="1"/>
</dbReference>
<evidence type="ECO:0000313" key="10">
    <source>
        <dbReference type="Proteomes" id="UP000001294"/>
    </source>
</evidence>
<proteinExistence type="predicted"/>
<keyword evidence="10" id="KW-1185">Reference proteome</keyword>
<dbReference type="InterPro" id="IPR051430">
    <property type="entry name" value="Fungal_TF_Env_Response"/>
</dbReference>
<reference evidence="10" key="1">
    <citation type="journal article" date="2015" name="Genome Announc.">
        <title>Genome sequence of the AIDS-associated pathogen Penicillium marneffei (ATCC18224) and its near taxonomic relative Talaromyces stipitatus (ATCC10500).</title>
        <authorList>
            <person name="Nierman W.C."/>
            <person name="Fedorova-Abrams N.D."/>
            <person name="Andrianopoulos A."/>
        </authorList>
    </citation>
    <scope>NUCLEOTIDE SEQUENCE [LARGE SCALE GENOMIC DNA]</scope>
    <source>
        <strain evidence="10">ATCC 18224 / CBS 334.59 / QM 7333</strain>
    </source>
</reference>
<evidence type="ECO:0000313" key="9">
    <source>
        <dbReference type="EMBL" id="EEA21997.1"/>
    </source>
</evidence>
<dbReference type="EMBL" id="DS995903">
    <property type="protein sequence ID" value="EEA21997.1"/>
    <property type="molecule type" value="Genomic_DNA"/>
</dbReference>